<evidence type="ECO:0000313" key="3">
    <source>
        <dbReference type="EMBL" id="ADM09046.1"/>
    </source>
</evidence>
<gene>
    <name evidence="3" type="ordered locus">PB2503_04857</name>
</gene>
<name>E0TFN1_PARBH</name>
<dbReference type="HOGENOM" id="CLU_391215_0_0_5"/>
<organism evidence="3 4">
    <name type="scientific">Parvularcula bermudensis (strain ATCC BAA-594 / HTCC2503 / KCTC 12087)</name>
    <dbReference type="NCBI Taxonomy" id="314260"/>
    <lineage>
        <taxon>Bacteria</taxon>
        <taxon>Pseudomonadati</taxon>
        <taxon>Pseudomonadota</taxon>
        <taxon>Alphaproteobacteria</taxon>
        <taxon>Parvularculales</taxon>
        <taxon>Parvularculaceae</taxon>
        <taxon>Parvularcula</taxon>
    </lineage>
</organism>
<evidence type="ECO:0000259" key="2">
    <source>
        <dbReference type="Pfam" id="PF20434"/>
    </source>
</evidence>
<keyword evidence="1" id="KW-0378">Hydrolase</keyword>
<dbReference type="Proteomes" id="UP000001302">
    <property type="component" value="Chromosome"/>
</dbReference>
<keyword evidence="4" id="KW-1185">Reference proteome</keyword>
<dbReference type="RefSeq" id="WP_013300020.1">
    <property type="nucleotide sequence ID" value="NC_014414.1"/>
</dbReference>
<evidence type="ECO:0000256" key="1">
    <source>
        <dbReference type="ARBA" id="ARBA00022801"/>
    </source>
</evidence>
<dbReference type="InterPro" id="IPR050300">
    <property type="entry name" value="GDXG_lipolytic_enzyme"/>
</dbReference>
<dbReference type="Pfam" id="PF20434">
    <property type="entry name" value="BD-FAE"/>
    <property type="match status" value="1"/>
</dbReference>
<reference evidence="4" key="1">
    <citation type="submission" date="2010-08" db="EMBL/GenBank/DDBJ databases">
        <title>Genome sequence of Parvularcula bermudensis HTCC2503.</title>
        <authorList>
            <person name="Kang D.-M."/>
            <person name="Oh H.-M."/>
            <person name="Cho J.-C."/>
        </authorList>
    </citation>
    <scope>NUCLEOTIDE SEQUENCE [LARGE SCALE GENOMIC DNA]</scope>
    <source>
        <strain evidence="4">ATCC BAA-594 / HTCC2503 / KCTC 12087</strain>
    </source>
</reference>
<reference evidence="3 4" key="2">
    <citation type="journal article" date="2011" name="J. Bacteriol.">
        <title>Complete genome sequence of strain HTCC2503T of Parvularcula bermudensis, the type species of the order "Parvularculales" in the class Alphaproteobacteria.</title>
        <authorList>
            <person name="Oh H.M."/>
            <person name="Kang I."/>
            <person name="Vergin K.L."/>
            <person name="Kang D."/>
            <person name="Rhee K.H."/>
            <person name="Giovannoni S.J."/>
            <person name="Cho J.C."/>
        </authorList>
    </citation>
    <scope>NUCLEOTIDE SEQUENCE [LARGE SCALE GENOMIC DNA]</scope>
    <source>
        <strain evidence="4">ATCC BAA-594 / HTCC2503 / KCTC 12087</strain>
    </source>
</reference>
<dbReference type="PANTHER" id="PTHR48081">
    <property type="entry name" value="AB HYDROLASE SUPERFAMILY PROTEIN C4A8.06C"/>
    <property type="match status" value="1"/>
</dbReference>
<accession>E0TFN1</accession>
<feature type="domain" description="BD-FAE-like" evidence="2">
    <location>
        <begin position="39"/>
        <end position="145"/>
    </location>
</feature>
<dbReference type="AlphaFoldDB" id="E0TFN1"/>
<dbReference type="InterPro" id="IPR029058">
    <property type="entry name" value="AB_hydrolase_fold"/>
</dbReference>
<dbReference type="KEGG" id="pbr:PB2503_04857"/>
<dbReference type="EMBL" id="CP002156">
    <property type="protein sequence ID" value="ADM09046.1"/>
    <property type="molecule type" value="Genomic_DNA"/>
</dbReference>
<protein>
    <recommendedName>
        <fullName evidence="2">BD-FAE-like domain-containing protein</fullName>
    </recommendedName>
</protein>
<dbReference type="InterPro" id="IPR049492">
    <property type="entry name" value="BD-FAE-like_dom"/>
</dbReference>
<proteinExistence type="predicted"/>
<dbReference type="eggNOG" id="COG0657">
    <property type="taxonomic scope" value="Bacteria"/>
</dbReference>
<dbReference type="PANTHER" id="PTHR48081:SF33">
    <property type="entry name" value="KYNURENINE FORMAMIDASE"/>
    <property type="match status" value="1"/>
</dbReference>
<evidence type="ECO:0000313" key="4">
    <source>
        <dbReference type="Proteomes" id="UP000001302"/>
    </source>
</evidence>
<dbReference type="OrthoDB" id="9771666at2"/>
<dbReference type="STRING" id="314260.PB2503_04857"/>
<dbReference type="Gene3D" id="3.40.50.1820">
    <property type="entry name" value="alpha/beta hydrolase"/>
    <property type="match status" value="1"/>
</dbReference>
<sequence length="705" mass="76283">MLRSTLALTCAVSSLTLAQAEEVRLKNQPYGEDVRQQFDLYLPDEVSGEKRPLIVFVHGGSWQSGDKRQAWTKRRLFLDRGFAVASLNYRFWPDVTAQGMVEDIAAALSQLIDGADQFGIDEDRIVMIGHSAGAHLVSVLGTNERYLEAAGLSFDDLAAIVSLDTGRYDIETSLEGVSFSPFGGGDSALFGNSLDEWRDVSPLRRVVDGENHPAFLVVAAADRPESDLRTQVRPFLSRLFGAGVQSDFYRAERRSHVGLFQRFGRENDPTTKTAIAFMEDVFARRQASKREDTWSLAPSVMKGTSAAPRPLGTADSLLAPWQEGFAVTRSGEDGLTRLDFYDPAQNQWTDGLIFSDDDRPGSALFTATVETDRRGAPIAATPFLLIGTSQESRPLASRAPRLYTLTPSDMTAPEAIELGTPIKRPIDVSITAFGQHRDSVTGADLVFAAASPASAGIYAAGVAPQDHRRLVWSDQPEFTGRPLEDITGFATCGGHFFAGSANALYRRIDGPRPQWTVLSNLRVDPAVRQLARRAGFPWRGMETLGALHCGTAKGQPALVFGLHNAVLSADLERGRVTVETDLRDLALTDQGLAVLHASLERAATLNQQTEQEEVVFGLSFTLGDAASTMSADPDGSPSTGYLLSRHAHPTETVFSIEAIDLKGKDAATPFGAVTGLAVHHQPRAAQAAIFALGRNAALAHRPLGR</sequence>
<dbReference type="SUPFAM" id="SSF53474">
    <property type="entry name" value="alpha/beta-Hydrolases"/>
    <property type="match status" value="1"/>
</dbReference>
<dbReference type="GO" id="GO:0016787">
    <property type="term" value="F:hydrolase activity"/>
    <property type="evidence" value="ECO:0007669"/>
    <property type="project" value="UniProtKB-KW"/>
</dbReference>